<sequence length="115" mass="13329">MPFFTSKFSPKKSKIRKSTLSLTNEDLEELIHDNRTVKLQLGDSSAYFQNGTWRIDGIDHTYKGNQKLKTKVQELEEENNLLKLKLEILLNMLTKATAERLHPTELKLRKNEASV</sequence>
<proteinExistence type="predicted"/>
<feature type="coiled-coil region" evidence="1">
    <location>
        <begin position="58"/>
        <end position="92"/>
    </location>
</feature>
<dbReference type="Pfam" id="PF14645">
    <property type="entry name" value="Chibby"/>
    <property type="match status" value="1"/>
</dbReference>
<evidence type="ECO:0000256" key="1">
    <source>
        <dbReference type="SAM" id="Coils"/>
    </source>
</evidence>
<dbReference type="Proteomes" id="UP001353858">
    <property type="component" value="Unassembled WGS sequence"/>
</dbReference>
<reference evidence="3" key="1">
    <citation type="submission" date="2023-01" db="EMBL/GenBank/DDBJ databases">
        <title>Key to firefly adult light organ development and bioluminescence: homeobox transcription factors regulate luciferase expression and transportation to peroxisome.</title>
        <authorList>
            <person name="Fu X."/>
        </authorList>
    </citation>
    <scope>NUCLEOTIDE SEQUENCE [LARGE SCALE GENOMIC DNA]</scope>
</reference>
<organism evidence="2 3">
    <name type="scientific">Aquatica leii</name>
    <dbReference type="NCBI Taxonomy" id="1421715"/>
    <lineage>
        <taxon>Eukaryota</taxon>
        <taxon>Metazoa</taxon>
        <taxon>Ecdysozoa</taxon>
        <taxon>Arthropoda</taxon>
        <taxon>Hexapoda</taxon>
        <taxon>Insecta</taxon>
        <taxon>Pterygota</taxon>
        <taxon>Neoptera</taxon>
        <taxon>Endopterygota</taxon>
        <taxon>Coleoptera</taxon>
        <taxon>Polyphaga</taxon>
        <taxon>Elateriformia</taxon>
        <taxon>Elateroidea</taxon>
        <taxon>Lampyridae</taxon>
        <taxon>Luciolinae</taxon>
        <taxon>Aquatica</taxon>
    </lineage>
</organism>
<evidence type="ECO:0000313" key="3">
    <source>
        <dbReference type="Proteomes" id="UP001353858"/>
    </source>
</evidence>
<keyword evidence="1" id="KW-0175">Coiled coil</keyword>
<name>A0AAN7P407_9COLE</name>
<accession>A0AAN7P407</accession>
<comment type="caution">
    <text evidence="2">The sequence shown here is derived from an EMBL/GenBank/DDBJ whole genome shotgun (WGS) entry which is preliminary data.</text>
</comment>
<protein>
    <submittedName>
        <fullName evidence="2">Uncharacterized protein</fullName>
    </submittedName>
</protein>
<dbReference type="AlphaFoldDB" id="A0AAN7P407"/>
<dbReference type="EMBL" id="JARPUR010000006">
    <property type="protein sequence ID" value="KAK4874886.1"/>
    <property type="molecule type" value="Genomic_DNA"/>
</dbReference>
<gene>
    <name evidence="2" type="ORF">RN001_014246</name>
</gene>
<keyword evidence="3" id="KW-1185">Reference proteome</keyword>
<evidence type="ECO:0000313" key="2">
    <source>
        <dbReference type="EMBL" id="KAK4874886.1"/>
    </source>
</evidence>
<dbReference type="InterPro" id="IPR028118">
    <property type="entry name" value="Chibby_fam"/>
</dbReference>